<evidence type="ECO:0000313" key="4">
    <source>
        <dbReference type="Proteomes" id="UP000294862"/>
    </source>
</evidence>
<feature type="signal peptide" evidence="1">
    <location>
        <begin position="1"/>
        <end position="36"/>
    </location>
</feature>
<gene>
    <name evidence="3" type="ORF">EV148_10287</name>
</gene>
<evidence type="ECO:0000259" key="2">
    <source>
        <dbReference type="PROSITE" id="PS51688"/>
    </source>
</evidence>
<feature type="chain" id="PRO_5020604885" evidence="1">
    <location>
        <begin position="37"/>
        <end position="408"/>
    </location>
</feature>
<evidence type="ECO:0000313" key="3">
    <source>
        <dbReference type="EMBL" id="TCO41737.1"/>
    </source>
</evidence>
<dbReference type="InterPro" id="IPR011049">
    <property type="entry name" value="Serralysin-like_metalloprot_C"/>
</dbReference>
<proteinExistence type="predicted"/>
<dbReference type="InterPro" id="IPR030392">
    <property type="entry name" value="S74_ICA"/>
</dbReference>
<name>A0A4R2IBX7_9GAMM</name>
<keyword evidence="4" id="KW-1185">Reference proteome</keyword>
<protein>
    <submittedName>
        <fullName evidence="3">Endosialidase-like protein</fullName>
    </submittedName>
</protein>
<accession>A0A4R2IBX7</accession>
<dbReference type="Proteomes" id="UP000294862">
    <property type="component" value="Unassembled WGS sequence"/>
</dbReference>
<feature type="domain" description="Peptidase S74" evidence="2">
    <location>
        <begin position="280"/>
        <end position="371"/>
    </location>
</feature>
<dbReference type="RefSeq" id="WP_158287321.1">
    <property type="nucleotide sequence ID" value="NZ_SLWQ01000002.1"/>
</dbReference>
<comment type="caution">
    <text evidence="3">The sequence shown here is derived from an EMBL/GenBank/DDBJ whole genome shotgun (WGS) entry which is preliminary data.</text>
</comment>
<dbReference type="Gene3D" id="2.150.10.10">
    <property type="entry name" value="Serralysin-like metalloprotease, C-terminal"/>
    <property type="match status" value="1"/>
</dbReference>
<organism evidence="3 4">
    <name type="scientific">Dokdonella fugitiva</name>
    <dbReference type="NCBI Taxonomy" id="328517"/>
    <lineage>
        <taxon>Bacteria</taxon>
        <taxon>Pseudomonadati</taxon>
        <taxon>Pseudomonadota</taxon>
        <taxon>Gammaproteobacteria</taxon>
        <taxon>Lysobacterales</taxon>
        <taxon>Rhodanobacteraceae</taxon>
        <taxon>Dokdonella</taxon>
    </lineage>
</organism>
<dbReference type="AlphaFoldDB" id="A0A4R2IBX7"/>
<keyword evidence="1" id="KW-0732">Signal</keyword>
<reference evidence="3 4" key="1">
    <citation type="journal article" date="2015" name="Stand. Genomic Sci.">
        <title>Genomic Encyclopedia of Bacterial and Archaeal Type Strains, Phase III: the genomes of soil and plant-associated and newly described type strains.</title>
        <authorList>
            <person name="Whitman W.B."/>
            <person name="Woyke T."/>
            <person name="Klenk H.P."/>
            <person name="Zhou Y."/>
            <person name="Lilburn T.G."/>
            <person name="Beck B.J."/>
            <person name="De Vos P."/>
            <person name="Vandamme P."/>
            <person name="Eisen J.A."/>
            <person name="Garrity G."/>
            <person name="Hugenholtz P."/>
            <person name="Kyrpides N.C."/>
        </authorList>
    </citation>
    <scope>NUCLEOTIDE SEQUENCE [LARGE SCALE GENOMIC DNA]</scope>
    <source>
        <strain evidence="3 4">A3</strain>
    </source>
</reference>
<dbReference type="OrthoDB" id="6892488at2"/>
<sequence length="408" mass="41648">MNDIHTSGTMRTAHASRSHFTTALLVAFAACTAAHAQQPPNPTASDGAHNTAGGTDALLNLVLPAGYNTAFGDSALYSNTNGAFNAAFGGNALKQNTTGSYNTGLGQAALLGNSTGRYNTAVGAYAMYAGSPGGEDNVAVGVEALWSNSSGNHNVGVGSGSLHDLTSGYDNTAIGHGALQAATAGNGSVAIGSGALSAATGSDNIGVGSNAGSAITTGASNIDIGHPGVAGDSQTIRIGKTGGSRDAQTRAFVAGIYGATITGGATVLIDSSGQLGTVVSSGRFKKDVADMGDSSSRLMELRPVTFHYKADPSQARQYGLIAEEVAKVYPDLVVRNENGEIDSVAYHELAPMLLNELQKQHREIEALRKARERDVALLGEMRAMLKEQAAVLTRLQATPAESLRVAAR</sequence>
<dbReference type="PROSITE" id="PS51688">
    <property type="entry name" value="ICA"/>
    <property type="match status" value="1"/>
</dbReference>
<dbReference type="Pfam" id="PF13884">
    <property type="entry name" value="Peptidase_S74"/>
    <property type="match status" value="1"/>
</dbReference>
<dbReference type="EMBL" id="SLWQ01000002">
    <property type="protein sequence ID" value="TCO41737.1"/>
    <property type="molecule type" value="Genomic_DNA"/>
</dbReference>
<evidence type="ECO:0000256" key="1">
    <source>
        <dbReference type="SAM" id="SignalP"/>
    </source>
</evidence>